<dbReference type="InterPro" id="IPR013786">
    <property type="entry name" value="AcylCoA_DH/ox_N"/>
</dbReference>
<evidence type="ECO:0000259" key="11">
    <source>
        <dbReference type="Pfam" id="PF02771"/>
    </source>
</evidence>
<comment type="caution">
    <text evidence="12">The sequence shown here is derived from an EMBL/GenBank/DDBJ whole genome shotgun (WGS) entry which is preliminary data.</text>
</comment>
<evidence type="ECO:0000256" key="4">
    <source>
        <dbReference type="ARBA" id="ARBA00022827"/>
    </source>
</evidence>
<dbReference type="PANTHER" id="PTHR43884:SF12">
    <property type="entry name" value="ISOVALERYL-COA DEHYDROGENASE, MITOCHONDRIAL-RELATED"/>
    <property type="match status" value="1"/>
</dbReference>
<dbReference type="InterPro" id="IPR036250">
    <property type="entry name" value="AcylCo_DH-like_C"/>
</dbReference>
<keyword evidence="13" id="KW-1185">Reference proteome</keyword>
<proteinExistence type="inferred from homology"/>
<keyword evidence="4 8" id="KW-0274">FAD</keyword>
<evidence type="ECO:0000256" key="3">
    <source>
        <dbReference type="ARBA" id="ARBA00022630"/>
    </source>
</evidence>
<dbReference type="FunFam" id="2.40.110.10:FF:000001">
    <property type="entry name" value="Acyl-CoA dehydrogenase, mitochondrial"/>
    <property type="match status" value="1"/>
</dbReference>
<dbReference type="PANTHER" id="PTHR43884">
    <property type="entry name" value="ACYL-COA DEHYDROGENASE"/>
    <property type="match status" value="1"/>
</dbReference>
<dbReference type="FunFam" id="1.20.140.10:FF:000004">
    <property type="entry name" value="Acyl-CoA dehydrogenase FadE25"/>
    <property type="match status" value="1"/>
</dbReference>
<dbReference type="EMBL" id="JAOTIF010000015">
    <property type="protein sequence ID" value="MCU7550819.1"/>
    <property type="molecule type" value="Genomic_DNA"/>
</dbReference>
<sequence>MDFKLSEEHLMIQQAARDFAQNECLPGVIERDEKMKFPYEQIVKLADLGFLGMMVDPNYGGSGLDTISYVLAMEEISKVDASVSVCMSVNNSLVCWGIEKYGTEEQKQKYLIPLAQGKKDEALFTGAFLLSEPEAGSDATSQRTTAEDKGDYYLLNGTKNWITNGGTASVYLVMAQTDYSKGAKGITTFIVEKNWPGVVVGGKENKLGIRASDTHTIMFNDVRVPKENRIGEEGFGFKFAMKTLAGGRIGIASQALGIASGAYERALNYSKTRKAFGTEIMNHQTIAFKLADMATRIEAARSLCLKAAWDKDQDRDYTFSSSMAKVYASETAMWTTIEAVQIHGGYGYVKEYHVERLMRDAKITQIYEGTSEVQRIVISREILK</sequence>
<evidence type="ECO:0000256" key="8">
    <source>
        <dbReference type="RuleBase" id="RU362125"/>
    </source>
</evidence>
<evidence type="ECO:0000256" key="7">
    <source>
        <dbReference type="ARBA" id="ARBA00072305"/>
    </source>
</evidence>
<keyword evidence="3 8" id="KW-0285">Flavoprotein</keyword>
<dbReference type="SUPFAM" id="SSF47203">
    <property type="entry name" value="Acyl-CoA dehydrogenase C-terminal domain-like"/>
    <property type="match status" value="1"/>
</dbReference>
<keyword evidence="5 8" id="KW-0560">Oxidoreductase</keyword>
<evidence type="ECO:0000256" key="6">
    <source>
        <dbReference type="ARBA" id="ARBA00066362"/>
    </source>
</evidence>
<dbReference type="InterPro" id="IPR046373">
    <property type="entry name" value="Acyl-CoA_Oxase/DH_mid-dom_sf"/>
</dbReference>
<protein>
    <recommendedName>
        <fullName evidence="7">Cyclohex-1-ene-1-carbonyl-CoA dehydrogenase</fullName>
        <ecNumber evidence="6">1.3.8.10</ecNumber>
    </recommendedName>
</protein>
<dbReference type="InterPro" id="IPR006089">
    <property type="entry name" value="Acyl-CoA_DH_CS"/>
</dbReference>
<gene>
    <name evidence="12" type="ORF">OCK74_16995</name>
</gene>
<evidence type="ECO:0000256" key="5">
    <source>
        <dbReference type="ARBA" id="ARBA00023002"/>
    </source>
</evidence>
<dbReference type="InterPro" id="IPR009100">
    <property type="entry name" value="AcylCoA_DH/oxidase_NM_dom_sf"/>
</dbReference>
<dbReference type="Pfam" id="PF00441">
    <property type="entry name" value="Acyl-CoA_dh_1"/>
    <property type="match status" value="1"/>
</dbReference>
<dbReference type="EC" id="1.3.8.10" evidence="6"/>
<dbReference type="Proteomes" id="UP001155483">
    <property type="component" value="Unassembled WGS sequence"/>
</dbReference>
<comment type="cofactor">
    <cofactor evidence="1 8">
        <name>FAD</name>
        <dbReference type="ChEBI" id="CHEBI:57692"/>
    </cofactor>
</comment>
<dbReference type="CDD" id="cd01158">
    <property type="entry name" value="SCAD_SBCAD"/>
    <property type="match status" value="1"/>
</dbReference>
<dbReference type="Gene3D" id="1.10.540.10">
    <property type="entry name" value="Acyl-CoA dehydrogenase/oxidase, N-terminal domain"/>
    <property type="match status" value="1"/>
</dbReference>
<dbReference type="FunFam" id="1.10.540.10:FF:000002">
    <property type="entry name" value="Acyl-CoA dehydrogenase FadE19"/>
    <property type="match status" value="1"/>
</dbReference>
<dbReference type="GO" id="GO:0003995">
    <property type="term" value="F:acyl-CoA dehydrogenase activity"/>
    <property type="evidence" value="ECO:0007669"/>
    <property type="project" value="InterPro"/>
</dbReference>
<dbReference type="Pfam" id="PF02770">
    <property type="entry name" value="Acyl-CoA_dh_M"/>
    <property type="match status" value="1"/>
</dbReference>
<dbReference type="GO" id="GO:0050660">
    <property type="term" value="F:flavin adenine dinucleotide binding"/>
    <property type="evidence" value="ECO:0007669"/>
    <property type="project" value="InterPro"/>
</dbReference>
<organism evidence="12 13">
    <name type="scientific">Paraflavisolibacter caeni</name>
    <dbReference type="NCBI Taxonomy" id="2982496"/>
    <lineage>
        <taxon>Bacteria</taxon>
        <taxon>Pseudomonadati</taxon>
        <taxon>Bacteroidota</taxon>
        <taxon>Chitinophagia</taxon>
        <taxon>Chitinophagales</taxon>
        <taxon>Chitinophagaceae</taxon>
        <taxon>Paraflavisolibacter</taxon>
    </lineage>
</organism>
<dbReference type="InterPro" id="IPR006091">
    <property type="entry name" value="Acyl-CoA_Oxase/DH_mid-dom"/>
</dbReference>
<comment type="similarity">
    <text evidence="2 8">Belongs to the acyl-CoA dehydrogenase family.</text>
</comment>
<dbReference type="RefSeq" id="WP_279298256.1">
    <property type="nucleotide sequence ID" value="NZ_JAOTIF010000015.1"/>
</dbReference>
<reference evidence="12" key="1">
    <citation type="submission" date="2022-09" db="EMBL/GenBank/DDBJ databases">
        <authorList>
            <person name="Yuan C."/>
            <person name="Ke Z."/>
        </authorList>
    </citation>
    <scope>NUCLEOTIDE SEQUENCE</scope>
    <source>
        <strain evidence="12">LB-8</strain>
    </source>
</reference>
<evidence type="ECO:0000313" key="13">
    <source>
        <dbReference type="Proteomes" id="UP001155483"/>
    </source>
</evidence>
<evidence type="ECO:0000256" key="1">
    <source>
        <dbReference type="ARBA" id="ARBA00001974"/>
    </source>
</evidence>
<evidence type="ECO:0000256" key="2">
    <source>
        <dbReference type="ARBA" id="ARBA00009347"/>
    </source>
</evidence>
<reference evidence="12" key="2">
    <citation type="submission" date="2023-04" db="EMBL/GenBank/DDBJ databases">
        <title>Paracnuella aquatica gen. nov., sp. nov., a member of the family Chitinophagaceae isolated from a hot spring.</title>
        <authorList>
            <person name="Wang C."/>
        </authorList>
    </citation>
    <scope>NUCLEOTIDE SEQUENCE</scope>
    <source>
        <strain evidence="12">LB-8</strain>
    </source>
</reference>
<evidence type="ECO:0000259" key="10">
    <source>
        <dbReference type="Pfam" id="PF02770"/>
    </source>
</evidence>
<dbReference type="Pfam" id="PF02771">
    <property type="entry name" value="Acyl-CoA_dh_N"/>
    <property type="match status" value="1"/>
</dbReference>
<dbReference type="PROSITE" id="PS00073">
    <property type="entry name" value="ACYL_COA_DH_2"/>
    <property type="match status" value="1"/>
</dbReference>
<feature type="domain" description="Acyl-CoA dehydrogenase/oxidase N-terminal" evidence="11">
    <location>
        <begin position="6"/>
        <end position="118"/>
    </location>
</feature>
<dbReference type="InterPro" id="IPR037069">
    <property type="entry name" value="AcylCoA_DH/ox_N_sf"/>
</dbReference>
<dbReference type="InterPro" id="IPR009075">
    <property type="entry name" value="AcylCo_DH/oxidase_C"/>
</dbReference>
<dbReference type="PIRSF" id="PIRSF016578">
    <property type="entry name" value="HsaA"/>
    <property type="match status" value="1"/>
</dbReference>
<dbReference type="Gene3D" id="2.40.110.10">
    <property type="entry name" value="Butyryl-CoA Dehydrogenase, subunit A, domain 2"/>
    <property type="match status" value="1"/>
</dbReference>
<feature type="domain" description="Acyl-CoA oxidase/dehydrogenase middle" evidence="10">
    <location>
        <begin position="127"/>
        <end position="222"/>
    </location>
</feature>
<evidence type="ECO:0000259" key="9">
    <source>
        <dbReference type="Pfam" id="PF00441"/>
    </source>
</evidence>
<name>A0A9X2XWQ2_9BACT</name>
<accession>A0A9X2XWQ2</accession>
<dbReference type="Gene3D" id="1.20.140.10">
    <property type="entry name" value="Butyryl-CoA Dehydrogenase, subunit A, domain 3"/>
    <property type="match status" value="1"/>
</dbReference>
<dbReference type="AlphaFoldDB" id="A0A9X2XWQ2"/>
<evidence type="ECO:0000313" key="12">
    <source>
        <dbReference type="EMBL" id="MCU7550819.1"/>
    </source>
</evidence>
<dbReference type="SUPFAM" id="SSF56645">
    <property type="entry name" value="Acyl-CoA dehydrogenase NM domain-like"/>
    <property type="match status" value="1"/>
</dbReference>
<feature type="domain" description="Acyl-CoA dehydrogenase/oxidase C-terminal" evidence="9">
    <location>
        <begin position="236"/>
        <end position="382"/>
    </location>
</feature>